<name>A0A396RR32_9SPHN</name>
<keyword evidence="2" id="KW-1185">Reference proteome</keyword>
<dbReference type="EMBL" id="QWLV01000001">
    <property type="protein sequence ID" value="RHW18978.1"/>
    <property type="molecule type" value="Genomic_DNA"/>
</dbReference>
<comment type="caution">
    <text evidence="1">The sequence shown here is derived from an EMBL/GenBank/DDBJ whole genome shotgun (WGS) entry which is preliminary data.</text>
</comment>
<evidence type="ECO:0000313" key="2">
    <source>
        <dbReference type="Proteomes" id="UP000266693"/>
    </source>
</evidence>
<evidence type="ECO:0000313" key="1">
    <source>
        <dbReference type="EMBL" id="RHW18978.1"/>
    </source>
</evidence>
<reference evidence="1 2" key="1">
    <citation type="submission" date="2018-08" db="EMBL/GenBank/DDBJ databases">
        <title>The multiple taxonomic identification of Sphingomonas gilva.</title>
        <authorList>
            <person name="Zhu D."/>
            <person name="Zheng S."/>
        </authorList>
    </citation>
    <scope>NUCLEOTIDE SEQUENCE [LARGE SCALE GENOMIC DNA]</scope>
    <source>
        <strain evidence="1 2">ZDH117</strain>
    </source>
</reference>
<organism evidence="1 2">
    <name type="scientific">Sphingomonas gilva</name>
    <dbReference type="NCBI Taxonomy" id="2305907"/>
    <lineage>
        <taxon>Bacteria</taxon>
        <taxon>Pseudomonadati</taxon>
        <taxon>Pseudomonadota</taxon>
        <taxon>Alphaproteobacteria</taxon>
        <taxon>Sphingomonadales</taxon>
        <taxon>Sphingomonadaceae</taxon>
        <taxon>Sphingomonas</taxon>
    </lineage>
</organism>
<accession>A0A396RR32</accession>
<dbReference type="AlphaFoldDB" id="A0A396RR32"/>
<dbReference type="Proteomes" id="UP000266693">
    <property type="component" value="Unassembled WGS sequence"/>
</dbReference>
<gene>
    <name evidence="1" type="ORF">D1610_02260</name>
</gene>
<proteinExistence type="predicted"/>
<sequence length="166" mass="16564">MMLVPLAALSIAACSGGDEDGTSITFNGETESGAAATISTDGNSGAMKIDLPGFKADIAMPKLKLDAGDFEMNGVNLYPGSTITSLNIADGGNEGEGSGGVTVRFAAPAAADVVRNWFGEQLQQAGFKLTAAGNALSGTTDEGKPFRMELSPNGAAASDGTITIGG</sequence>
<protein>
    <submittedName>
        <fullName evidence="1">Uncharacterized protein</fullName>
    </submittedName>
</protein>